<reference evidence="1" key="1">
    <citation type="journal article" date="2021" name="Proc. Natl. Acad. Sci. U.S.A.">
        <title>Three genomes in the algal genus Volvox reveal the fate of a haploid sex-determining region after a transition to homothallism.</title>
        <authorList>
            <person name="Yamamoto K."/>
            <person name="Hamaji T."/>
            <person name="Kawai-Toyooka H."/>
            <person name="Matsuzaki R."/>
            <person name="Takahashi F."/>
            <person name="Nishimura Y."/>
            <person name="Kawachi M."/>
            <person name="Noguchi H."/>
            <person name="Minakuchi Y."/>
            <person name="Umen J.G."/>
            <person name="Toyoda A."/>
            <person name="Nozaki H."/>
        </authorList>
    </citation>
    <scope>NUCLEOTIDE SEQUENCE</scope>
    <source>
        <strain evidence="1">NIES-3780</strain>
    </source>
</reference>
<evidence type="ECO:0000313" key="1">
    <source>
        <dbReference type="EMBL" id="GIL59486.1"/>
    </source>
</evidence>
<name>A0A8J4F3G7_9CHLO</name>
<keyword evidence="2" id="KW-1185">Reference proteome</keyword>
<dbReference type="Proteomes" id="UP000747399">
    <property type="component" value="Unassembled WGS sequence"/>
</dbReference>
<gene>
    <name evidence="1" type="ORF">Vafri_14166</name>
</gene>
<organism evidence="1 2">
    <name type="scientific">Volvox africanus</name>
    <dbReference type="NCBI Taxonomy" id="51714"/>
    <lineage>
        <taxon>Eukaryota</taxon>
        <taxon>Viridiplantae</taxon>
        <taxon>Chlorophyta</taxon>
        <taxon>core chlorophytes</taxon>
        <taxon>Chlorophyceae</taxon>
        <taxon>CS clade</taxon>
        <taxon>Chlamydomonadales</taxon>
        <taxon>Volvocaceae</taxon>
        <taxon>Volvox</taxon>
    </lineage>
</organism>
<dbReference type="EMBL" id="BNCO01000035">
    <property type="protein sequence ID" value="GIL59486.1"/>
    <property type="molecule type" value="Genomic_DNA"/>
</dbReference>
<dbReference type="AlphaFoldDB" id="A0A8J4F3G7"/>
<comment type="caution">
    <text evidence="1">The sequence shown here is derived from an EMBL/GenBank/DDBJ whole genome shotgun (WGS) entry which is preliminary data.</text>
</comment>
<evidence type="ECO:0000313" key="2">
    <source>
        <dbReference type="Proteomes" id="UP000747399"/>
    </source>
</evidence>
<accession>A0A8J4F3G7</accession>
<proteinExistence type="predicted"/>
<sequence>MSMCTVRAVLRGLKSKWHGKVPGSSSACPRTHTQACKASLFNIPRVHPSAFAADPELLPPLPFLPLSRSLPPLPLLLYLHKQLEIKSAYYAAAGLRALGRTSTSCTARM</sequence>
<protein>
    <submittedName>
        <fullName evidence="1">Uncharacterized protein</fullName>
    </submittedName>
</protein>